<evidence type="ECO:0008006" key="4">
    <source>
        <dbReference type="Google" id="ProtNLM"/>
    </source>
</evidence>
<feature type="transmembrane region" description="Helical" evidence="1">
    <location>
        <begin position="21"/>
        <end position="41"/>
    </location>
</feature>
<proteinExistence type="predicted"/>
<feature type="transmembrane region" description="Helical" evidence="1">
    <location>
        <begin position="47"/>
        <end position="69"/>
    </location>
</feature>
<dbReference type="RefSeq" id="WP_234988659.1">
    <property type="nucleotide sequence ID" value="NZ_FQYN01000004.1"/>
</dbReference>
<dbReference type="EMBL" id="FQYN01000004">
    <property type="protein sequence ID" value="SHJ07139.1"/>
    <property type="molecule type" value="Genomic_DNA"/>
</dbReference>
<dbReference type="Proteomes" id="UP000184418">
    <property type="component" value="Unassembled WGS sequence"/>
</dbReference>
<organism evidence="2 3">
    <name type="scientific">Hymenobacter daecheongensis DSM 21074</name>
    <dbReference type="NCBI Taxonomy" id="1121955"/>
    <lineage>
        <taxon>Bacteria</taxon>
        <taxon>Pseudomonadati</taxon>
        <taxon>Bacteroidota</taxon>
        <taxon>Cytophagia</taxon>
        <taxon>Cytophagales</taxon>
        <taxon>Hymenobacteraceae</taxon>
        <taxon>Hymenobacter</taxon>
    </lineage>
</organism>
<protein>
    <recommendedName>
        <fullName evidence="4">DUF2784 domain-containing protein</fullName>
    </recommendedName>
</protein>
<keyword evidence="1" id="KW-0812">Transmembrane</keyword>
<dbReference type="AlphaFoldDB" id="A0A1M6GB81"/>
<evidence type="ECO:0000313" key="3">
    <source>
        <dbReference type="Proteomes" id="UP000184418"/>
    </source>
</evidence>
<keyword evidence="3" id="KW-1185">Reference proteome</keyword>
<keyword evidence="1" id="KW-0472">Membrane</keyword>
<dbReference type="STRING" id="1121955.SAMN02745146_2186"/>
<evidence type="ECO:0000313" key="2">
    <source>
        <dbReference type="EMBL" id="SHJ07139.1"/>
    </source>
</evidence>
<accession>A0A1M6GB81</accession>
<evidence type="ECO:0000256" key="1">
    <source>
        <dbReference type="SAM" id="Phobius"/>
    </source>
</evidence>
<name>A0A1M6GB81_9BACT</name>
<reference evidence="2 3" key="1">
    <citation type="submission" date="2016-11" db="EMBL/GenBank/DDBJ databases">
        <authorList>
            <person name="Jaros S."/>
            <person name="Januszkiewicz K."/>
            <person name="Wedrychowicz H."/>
        </authorList>
    </citation>
    <scope>NUCLEOTIDE SEQUENCE [LARGE SCALE GENOMIC DNA]</scope>
    <source>
        <strain evidence="2 3">DSM 21074</strain>
    </source>
</reference>
<feature type="transmembrane region" description="Helical" evidence="1">
    <location>
        <begin position="101"/>
        <end position="119"/>
    </location>
</feature>
<gene>
    <name evidence="2" type="ORF">SAMN02745146_2186</name>
</gene>
<sequence length="120" mass="13835">MQDATLTAVTRATTLRLIKALHTLIWLFFNGVIFYMLYAALTGRLDWRLWLGFGLVALEGLTLLLFRFVCPLTLLARKYTAARQDNFAIYLPNWLARYTKVIYTGLMAVIALITVYQLLR</sequence>
<keyword evidence="1" id="KW-1133">Transmembrane helix</keyword>